<dbReference type="OrthoDB" id="9778292at2"/>
<dbReference type="GO" id="GO:0016301">
    <property type="term" value="F:kinase activity"/>
    <property type="evidence" value="ECO:0007669"/>
    <property type="project" value="UniProtKB-KW"/>
</dbReference>
<dbReference type="GO" id="GO:0005525">
    <property type="term" value="F:GTP binding"/>
    <property type="evidence" value="ECO:0007669"/>
    <property type="project" value="InterPro"/>
</dbReference>
<gene>
    <name evidence="3" type="ORF">ADS79_18775</name>
    <name evidence="2" type="ORF">BRE01_05880</name>
</gene>
<comment type="caution">
    <text evidence="3">The sequence shown here is derived from an EMBL/GenBank/DDBJ whole genome shotgun (WGS) entry which is preliminary data.</text>
</comment>
<dbReference type="PANTHER" id="PTHR23408:SF3">
    <property type="entry name" value="METHYLMALONIC ACIDURIA TYPE A PROTEIN, MITOCHONDRIAL"/>
    <property type="match status" value="1"/>
</dbReference>
<keyword evidence="5" id="KW-1185">Reference proteome</keyword>
<dbReference type="GO" id="GO:0003924">
    <property type="term" value="F:GTPase activity"/>
    <property type="evidence" value="ECO:0007669"/>
    <property type="project" value="InterPro"/>
</dbReference>
<reference evidence="2 5" key="3">
    <citation type="submission" date="2019-06" db="EMBL/GenBank/DDBJ databases">
        <title>Whole genome shotgun sequence of Brevibacillus reuszeri NBRC 15719.</title>
        <authorList>
            <person name="Hosoyama A."/>
            <person name="Uohara A."/>
            <person name="Ohji S."/>
            <person name="Ichikawa N."/>
        </authorList>
    </citation>
    <scope>NUCLEOTIDE SEQUENCE [LARGE SCALE GENOMIC DNA]</scope>
    <source>
        <strain evidence="2 5">NBRC 15719</strain>
    </source>
</reference>
<accession>A0A0K9YQH3</accession>
<dbReference type="SUPFAM" id="SSF52540">
    <property type="entry name" value="P-loop containing nucleoside triphosphate hydrolases"/>
    <property type="match status" value="1"/>
</dbReference>
<dbReference type="NCBIfam" id="NF006958">
    <property type="entry name" value="PRK09435.1"/>
    <property type="match status" value="1"/>
</dbReference>
<dbReference type="InterPro" id="IPR027417">
    <property type="entry name" value="P-loop_NTPase"/>
</dbReference>
<dbReference type="CDD" id="cd03114">
    <property type="entry name" value="MMAA-like"/>
    <property type="match status" value="1"/>
</dbReference>
<sequence>MSDGASDKTSLTFSSKVRLPRLSVDQYVQGVRENNRTILAQAITLVESNSPFHMEMAQEVIKKLLAHTGNAIRIGITGVPGVGKSTFIEAFGTMLCEKGHRVAVLAVDPSSTVTRGSILGDKTRMELLSRNPHAFIRPSATGGTLGGVNRKTRETMLICEAAGYDVILIETVGVGQSETTVRSMVDFFLLLMLTGAGDELQGIKKGVIEIADALLINKADGENRTRALIAKGEYNRALHYLQPATVGWETKAYMCSALTGEGIEEIWNVVNVFREKTTQTGGFEARRSAQSLDWMYSMANDYLRTMFFSHPQIALLLPQMEGAVTSGQLSPTSAVQQLVTIFESAISKKE</sequence>
<dbReference type="Pfam" id="PF03308">
    <property type="entry name" value="MeaB"/>
    <property type="match status" value="1"/>
</dbReference>
<dbReference type="EMBL" id="LGIQ01000009">
    <property type="protein sequence ID" value="KNB70887.1"/>
    <property type="molecule type" value="Genomic_DNA"/>
</dbReference>
<keyword evidence="2" id="KW-0418">Kinase</keyword>
<dbReference type="NCBIfam" id="TIGR00750">
    <property type="entry name" value="lao"/>
    <property type="match status" value="1"/>
</dbReference>
<dbReference type="GO" id="GO:0005737">
    <property type="term" value="C:cytoplasm"/>
    <property type="evidence" value="ECO:0007669"/>
    <property type="project" value="TreeGrafter"/>
</dbReference>
<dbReference type="Proteomes" id="UP000319578">
    <property type="component" value="Unassembled WGS sequence"/>
</dbReference>
<evidence type="ECO:0000313" key="2">
    <source>
        <dbReference type="EMBL" id="GED66886.1"/>
    </source>
</evidence>
<dbReference type="Proteomes" id="UP000036834">
    <property type="component" value="Unassembled WGS sequence"/>
</dbReference>
<dbReference type="PATRIC" id="fig|54915.3.peg.2853"/>
<protein>
    <submittedName>
        <fullName evidence="2">ATPase/protein kinase</fullName>
    </submittedName>
    <submittedName>
        <fullName evidence="3">Transporter</fullName>
    </submittedName>
</protein>
<reference evidence="4" key="1">
    <citation type="submission" date="2015-07" db="EMBL/GenBank/DDBJ databases">
        <title>Genome sequencing project for genomic taxonomy and phylogenomics of Bacillus-like bacteria.</title>
        <authorList>
            <person name="Liu B."/>
            <person name="Wang J."/>
            <person name="Zhu Y."/>
            <person name="Liu G."/>
            <person name="Chen Q."/>
            <person name="Chen Z."/>
            <person name="Lan J."/>
            <person name="Che J."/>
            <person name="Ge C."/>
            <person name="Shi H."/>
            <person name="Pan Z."/>
            <person name="Liu X."/>
        </authorList>
    </citation>
    <scope>NUCLEOTIDE SEQUENCE [LARGE SCALE GENOMIC DNA]</scope>
    <source>
        <strain evidence="4">DSM 9887</strain>
    </source>
</reference>
<evidence type="ECO:0000313" key="3">
    <source>
        <dbReference type="EMBL" id="KNB70887.1"/>
    </source>
</evidence>
<comment type="similarity">
    <text evidence="1">Belongs to the SIMIBI class G3E GTPase family. ArgK/MeaB subfamily.</text>
</comment>
<evidence type="ECO:0000313" key="5">
    <source>
        <dbReference type="Proteomes" id="UP000319578"/>
    </source>
</evidence>
<dbReference type="PANTHER" id="PTHR23408">
    <property type="entry name" value="METHYLMALONYL-COA MUTASE"/>
    <property type="match status" value="1"/>
</dbReference>
<dbReference type="Gene3D" id="1.20.5.170">
    <property type="match status" value="1"/>
</dbReference>
<dbReference type="AlphaFoldDB" id="A0A0K9YQH3"/>
<dbReference type="EMBL" id="BJON01000002">
    <property type="protein sequence ID" value="GED66886.1"/>
    <property type="molecule type" value="Genomic_DNA"/>
</dbReference>
<organism evidence="3 4">
    <name type="scientific">Brevibacillus reuszeri</name>
    <dbReference type="NCBI Taxonomy" id="54915"/>
    <lineage>
        <taxon>Bacteria</taxon>
        <taxon>Bacillati</taxon>
        <taxon>Bacillota</taxon>
        <taxon>Bacilli</taxon>
        <taxon>Bacillales</taxon>
        <taxon>Paenibacillaceae</taxon>
        <taxon>Brevibacillus</taxon>
    </lineage>
</organism>
<proteinExistence type="inferred from homology"/>
<dbReference type="RefSeq" id="WP_049739918.1">
    <property type="nucleotide sequence ID" value="NZ_BJON01000002.1"/>
</dbReference>
<evidence type="ECO:0000313" key="4">
    <source>
        <dbReference type="Proteomes" id="UP000036834"/>
    </source>
</evidence>
<name>A0A0K9YQH3_9BACL</name>
<dbReference type="InterPro" id="IPR005129">
    <property type="entry name" value="GTPase_ArgK"/>
</dbReference>
<dbReference type="Gene3D" id="1.10.287.130">
    <property type="match status" value="1"/>
</dbReference>
<dbReference type="Gene3D" id="3.40.50.300">
    <property type="entry name" value="P-loop containing nucleotide triphosphate hydrolases"/>
    <property type="match status" value="1"/>
</dbReference>
<keyword evidence="2" id="KW-0808">Transferase</keyword>
<reference evidence="3" key="2">
    <citation type="submission" date="2015-07" db="EMBL/GenBank/DDBJ databases">
        <title>MeaNS - Measles Nucleotide Surveillance Program.</title>
        <authorList>
            <person name="Tran T."/>
            <person name="Druce J."/>
        </authorList>
    </citation>
    <scope>NUCLEOTIDE SEQUENCE</scope>
    <source>
        <strain evidence="3">DSM 9887</strain>
    </source>
</reference>
<evidence type="ECO:0000256" key="1">
    <source>
        <dbReference type="ARBA" id="ARBA00009625"/>
    </source>
</evidence>
<dbReference type="STRING" id="54915.ADS79_18775"/>